<gene>
    <name evidence="2" type="ORF">OHK93_006860</name>
</gene>
<evidence type="ECO:0000313" key="3">
    <source>
        <dbReference type="Proteomes" id="UP001161017"/>
    </source>
</evidence>
<dbReference type="Proteomes" id="UP001161017">
    <property type="component" value="Unassembled WGS sequence"/>
</dbReference>
<evidence type="ECO:0000313" key="2">
    <source>
        <dbReference type="EMBL" id="MDI1487590.1"/>
    </source>
</evidence>
<evidence type="ECO:0000256" key="1">
    <source>
        <dbReference type="SAM" id="MobiDB-lite"/>
    </source>
</evidence>
<comment type="caution">
    <text evidence="2">The sequence shown here is derived from an EMBL/GenBank/DDBJ whole genome shotgun (WGS) entry which is preliminary data.</text>
</comment>
<dbReference type="AlphaFoldDB" id="A0AA43TUZ3"/>
<feature type="compositionally biased region" description="Polar residues" evidence="1">
    <location>
        <begin position="381"/>
        <end position="390"/>
    </location>
</feature>
<protein>
    <submittedName>
        <fullName evidence="2">Uncharacterized protein</fullName>
    </submittedName>
</protein>
<feature type="region of interest" description="Disordered" evidence="1">
    <location>
        <begin position="323"/>
        <end position="416"/>
    </location>
</feature>
<organism evidence="2 3">
    <name type="scientific">Ramalina farinacea</name>
    <dbReference type="NCBI Taxonomy" id="258253"/>
    <lineage>
        <taxon>Eukaryota</taxon>
        <taxon>Fungi</taxon>
        <taxon>Dikarya</taxon>
        <taxon>Ascomycota</taxon>
        <taxon>Pezizomycotina</taxon>
        <taxon>Lecanoromycetes</taxon>
        <taxon>OSLEUM clade</taxon>
        <taxon>Lecanoromycetidae</taxon>
        <taxon>Lecanorales</taxon>
        <taxon>Lecanorineae</taxon>
        <taxon>Ramalinaceae</taxon>
        <taxon>Ramalina</taxon>
    </lineage>
</organism>
<accession>A0AA43TUZ3</accession>
<proteinExistence type="predicted"/>
<dbReference type="EMBL" id="JAPUFD010000005">
    <property type="protein sequence ID" value="MDI1487590.1"/>
    <property type="molecule type" value="Genomic_DNA"/>
</dbReference>
<sequence>MGSQLAGLQYHSTADYDSDEEIDNSRYQIAFNDTMERYNLNNPLTYQKVEVLLLQWASESSDLSSELDDEVNRLKALLEQKFHYHAVIESLDRKTHVKVQAQVNWIISNFTYQHQDPETLLIVYYAGHGKPGRNYGELTLFGTSVFEFLAATGAMGTTARPGPKSFTSALIYALKELLKNRPGGFTTAELRREIMHRAPNFPKDQTPVLLNREDDNIPGRIVLHPLKEEHRTGQVVRERVKNTVEHEEKSEESISPIVEEFNKRVLTMQFEYAQKPSIEQMTALAAPIMDIIQRNRLGVGIRFRSVQRTATGRAIGRAIRRFAKSSKRRQSDRQEKVPPNPPNSGKRPLSVDSLQMRKSSSSSASQASLNFKDSAEKSFLSPVTPNTEVSDFSEAVESVEERDALLPAGKKRKRTK</sequence>
<reference evidence="2" key="1">
    <citation type="journal article" date="2023" name="Genome Biol. Evol.">
        <title>First Whole Genome Sequence and Flow Cytometry Genome Size Data for the Lichen-Forming Fungus Ramalina farinacea (Ascomycota).</title>
        <authorList>
            <person name="Llewellyn T."/>
            <person name="Mian S."/>
            <person name="Hill R."/>
            <person name="Leitch I.J."/>
            <person name="Gaya E."/>
        </authorList>
    </citation>
    <scope>NUCLEOTIDE SEQUENCE</scope>
    <source>
        <strain evidence="2">LIQ254RAFAR</strain>
    </source>
</reference>
<name>A0AA43TUZ3_9LECA</name>
<keyword evidence="3" id="KW-1185">Reference proteome</keyword>
<feature type="compositionally biased region" description="Low complexity" evidence="1">
    <location>
        <begin position="359"/>
        <end position="368"/>
    </location>
</feature>